<evidence type="ECO:0000256" key="3">
    <source>
        <dbReference type="PROSITE-ProRule" id="PRU01091"/>
    </source>
</evidence>
<dbReference type="Proteomes" id="UP000530850">
    <property type="component" value="Unassembled WGS sequence"/>
</dbReference>
<keyword evidence="1 3" id="KW-0238">DNA-binding</keyword>
<dbReference type="InterPro" id="IPR039420">
    <property type="entry name" value="WalR-like"/>
</dbReference>
<dbReference type="OrthoDB" id="9775518at2"/>
<evidence type="ECO:0000259" key="6">
    <source>
        <dbReference type="PROSITE" id="PS51755"/>
    </source>
</evidence>
<evidence type="ECO:0000256" key="2">
    <source>
        <dbReference type="PROSITE-ProRule" id="PRU00169"/>
    </source>
</evidence>
<dbReference type="GO" id="GO:0005829">
    <property type="term" value="C:cytosol"/>
    <property type="evidence" value="ECO:0007669"/>
    <property type="project" value="TreeGrafter"/>
</dbReference>
<keyword evidence="2" id="KW-0597">Phosphoprotein</keyword>
<dbReference type="Gene3D" id="3.40.50.2300">
    <property type="match status" value="1"/>
</dbReference>
<comment type="caution">
    <text evidence="8">The sequence shown here is derived from an EMBL/GenBank/DDBJ whole genome shotgun (WGS) entry which is preliminary data.</text>
</comment>
<dbReference type="InterPro" id="IPR001789">
    <property type="entry name" value="Sig_transdc_resp-reg_receiver"/>
</dbReference>
<protein>
    <submittedName>
        <fullName evidence="7">DNA-binding response OmpR family regulator</fullName>
    </submittedName>
    <submittedName>
        <fullName evidence="8">Response regulator transcription factor</fullName>
    </submittedName>
</protein>
<dbReference type="GO" id="GO:0000156">
    <property type="term" value="F:phosphorelay response regulator activity"/>
    <property type="evidence" value="ECO:0007669"/>
    <property type="project" value="TreeGrafter"/>
</dbReference>
<evidence type="ECO:0000313" key="7">
    <source>
        <dbReference type="EMBL" id="MBB3171079.1"/>
    </source>
</evidence>
<dbReference type="AlphaFoldDB" id="A0A3N0AA41"/>
<dbReference type="EMBL" id="JACHYA010000002">
    <property type="protein sequence ID" value="MBB3171079.1"/>
    <property type="molecule type" value="Genomic_DNA"/>
</dbReference>
<dbReference type="RefSeq" id="WP_123185502.1">
    <property type="nucleotide sequence ID" value="NZ_CANPEU010000004.1"/>
</dbReference>
<reference evidence="7 10" key="2">
    <citation type="submission" date="2020-08" db="EMBL/GenBank/DDBJ databases">
        <title>Sequencing the genomes of 1000 actinobacteria strains.</title>
        <authorList>
            <person name="Klenk H.-P."/>
        </authorList>
    </citation>
    <scope>NUCLEOTIDE SEQUENCE [LARGE SCALE GENOMIC DNA]</scope>
    <source>
        <strain evidence="7 10">DSM 22242</strain>
    </source>
</reference>
<dbReference type="PROSITE" id="PS50110">
    <property type="entry name" value="RESPONSE_REGULATORY"/>
    <property type="match status" value="1"/>
</dbReference>
<organism evidence="8 9">
    <name type="scientific">Parvibacter caecicola</name>
    <dbReference type="NCBI Taxonomy" id="747645"/>
    <lineage>
        <taxon>Bacteria</taxon>
        <taxon>Bacillati</taxon>
        <taxon>Actinomycetota</taxon>
        <taxon>Coriobacteriia</taxon>
        <taxon>Coriobacteriales</taxon>
        <taxon>Coriobacteriaceae</taxon>
        <taxon>Parvibacter</taxon>
    </lineage>
</organism>
<evidence type="ECO:0000256" key="1">
    <source>
        <dbReference type="ARBA" id="ARBA00023125"/>
    </source>
</evidence>
<dbReference type="SUPFAM" id="SSF46894">
    <property type="entry name" value="C-terminal effector domain of the bipartite response regulators"/>
    <property type="match status" value="1"/>
</dbReference>
<dbReference type="SMART" id="SM00862">
    <property type="entry name" value="Trans_reg_C"/>
    <property type="match status" value="1"/>
</dbReference>
<dbReference type="GO" id="GO:0032993">
    <property type="term" value="C:protein-DNA complex"/>
    <property type="evidence" value="ECO:0007669"/>
    <property type="project" value="TreeGrafter"/>
</dbReference>
<dbReference type="CDD" id="cd00383">
    <property type="entry name" value="trans_reg_C"/>
    <property type="match status" value="1"/>
</dbReference>
<name>A0A3N0AA41_9ACTN</name>
<evidence type="ECO:0000313" key="8">
    <source>
        <dbReference type="EMBL" id="TJW11232.1"/>
    </source>
</evidence>
<dbReference type="GO" id="GO:0006355">
    <property type="term" value="P:regulation of DNA-templated transcription"/>
    <property type="evidence" value="ECO:0007669"/>
    <property type="project" value="InterPro"/>
</dbReference>
<dbReference type="Gene3D" id="6.10.250.690">
    <property type="match status" value="1"/>
</dbReference>
<evidence type="ECO:0000313" key="9">
    <source>
        <dbReference type="Proteomes" id="UP000309454"/>
    </source>
</evidence>
<evidence type="ECO:0000256" key="4">
    <source>
        <dbReference type="SAM" id="MobiDB-lite"/>
    </source>
</evidence>
<feature type="region of interest" description="Disordered" evidence="4">
    <location>
        <begin position="128"/>
        <end position="147"/>
    </location>
</feature>
<gene>
    <name evidence="8" type="ORF">E5982_03170</name>
    <name evidence="7" type="ORF">FHR31_000891</name>
</gene>
<sequence>MANSANILVVEDDAAINDVVCTRLKRDGHNVQAAFSGTEARLLLQAQSYNLVITDLMLPGIDGEEVVRLVRGAGNATPILVISARSEVADKVGLLAMGADDYLVKPFDLDELSARVAVQLRRGGQQATATLSASKGQGDEPAPVWSSASGLPSEERLAIGQWEVLPAAHVLRVAGEELELTRTEFALVELLARHPRRVFSKQALYEHVWGECYGGQESTISAHVSNLRTKLKPTGTDGYIQTVWGLGFRLVPPDNL</sequence>
<reference evidence="8 9" key="1">
    <citation type="submission" date="2019-04" db="EMBL/GenBank/DDBJ databases">
        <title>Microbes associate with the intestines of laboratory mice.</title>
        <authorList>
            <person name="Navarre W."/>
            <person name="Wong E."/>
            <person name="Huang K.C."/>
            <person name="Tropini C."/>
            <person name="Ng K."/>
            <person name="Yu B."/>
        </authorList>
    </citation>
    <scope>NUCLEOTIDE SEQUENCE [LARGE SCALE GENOMIC DNA]</scope>
    <source>
        <strain evidence="8 9">NM48_B13</strain>
    </source>
</reference>
<evidence type="ECO:0000259" key="5">
    <source>
        <dbReference type="PROSITE" id="PS50110"/>
    </source>
</evidence>
<feature type="domain" description="Response regulatory" evidence="5">
    <location>
        <begin position="6"/>
        <end position="120"/>
    </location>
</feature>
<feature type="DNA-binding region" description="OmpR/PhoB-type" evidence="3">
    <location>
        <begin position="154"/>
        <end position="252"/>
    </location>
</feature>
<dbReference type="SUPFAM" id="SSF52172">
    <property type="entry name" value="CheY-like"/>
    <property type="match status" value="1"/>
</dbReference>
<feature type="modified residue" description="4-aspartylphosphate" evidence="2">
    <location>
        <position position="55"/>
    </location>
</feature>
<dbReference type="EMBL" id="SSTM01000002">
    <property type="protein sequence ID" value="TJW11232.1"/>
    <property type="molecule type" value="Genomic_DNA"/>
</dbReference>
<dbReference type="PANTHER" id="PTHR48111">
    <property type="entry name" value="REGULATOR OF RPOS"/>
    <property type="match status" value="1"/>
</dbReference>
<dbReference type="Proteomes" id="UP000309454">
    <property type="component" value="Unassembled WGS sequence"/>
</dbReference>
<dbReference type="SMART" id="SM00448">
    <property type="entry name" value="REC"/>
    <property type="match status" value="1"/>
</dbReference>
<dbReference type="PANTHER" id="PTHR48111:SF2">
    <property type="entry name" value="RESPONSE REGULATOR SAER"/>
    <property type="match status" value="1"/>
</dbReference>
<keyword evidence="9" id="KW-1185">Reference proteome</keyword>
<feature type="domain" description="OmpR/PhoB-type" evidence="6">
    <location>
        <begin position="154"/>
        <end position="252"/>
    </location>
</feature>
<dbReference type="InterPro" id="IPR001867">
    <property type="entry name" value="OmpR/PhoB-type_DNA-bd"/>
</dbReference>
<dbReference type="InterPro" id="IPR036388">
    <property type="entry name" value="WH-like_DNA-bd_sf"/>
</dbReference>
<dbReference type="PROSITE" id="PS51755">
    <property type="entry name" value="OMPR_PHOB"/>
    <property type="match status" value="1"/>
</dbReference>
<dbReference type="GO" id="GO:0000976">
    <property type="term" value="F:transcription cis-regulatory region binding"/>
    <property type="evidence" value="ECO:0007669"/>
    <property type="project" value="TreeGrafter"/>
</dbReference>
<dbReference type="GeneID" id="93356808"/>
<evidence type="ECO:0000313" key="10">
    <source>
        <dbReference type="Proteomes" id="UP000530850"/>
    </source>
</evidence>
<dbReference type="Gene3D" id="1.10.10.10">
    <property type="entry name" value="Winged helix-like DNA-binding domain superfamily/Winged helix DNA-binding domain"/>
    <property type="match status" value="1"/>
</dbReference>
<dbReference type="Pfam" id="PF00486">
    <property type="entry name" value="Trans_reg_C"/>
    <property type="match status" value="1"/>
</dbReference>
<dbReference type="InterPro" id="IPR011006">
    <property type="entry name" value="CheY-like_superfamily"/>
</dbReference>
<proteinExistence type="predicted"/>
<dbReference type="InterPro" id="IPR016032">
    <property type="entry name" value="Sig_transdc_resp-reg_C-effctor"/>
</dbReference>
<dbReference type="Pfam" id="PF00072">
    <property type="entry name" value="Response_reg"/>
    <property type="match status" value="1"/>
</dbReference>
<accession>A0A3N0AA41</accession>